<evidence type="ECO:0000256" key="7">
    <source>
        <dbReference type="SAM" id="Phobius"/>
    </source>
</evidence>
<feature type="transmembrane region" description="Helical" evidence="7">
    <location>
        <begin position="335"/>
        <end position="354"/>
    </location>
</feature>
<dbReference type="InterPro" id="IPR036259">
    <property type="entry name" value="MFS_trans_sf"/>
</dbReference>
<dbReference type="NCBIfam" id="TIGR00711">
    <property type="entry name" value="efflux_EmrB"/>
    <property type="match status" value="1"/>
</dbReference>
<dbReference type="PANTHER" id="PTHR42718:SF24">
    <property type="entry name" value="MAJOR FACILITATOR SUPERFAMILY (MFS) PROFILE DOMAIN-CONTAINING PROTEIN"/>
    <property type="match status" value="1"/>
</dbReference>
<comment type="subcellular location">
    <subcellularLocation>
        <location evidence="1">Cell membrane</location>
        <topology evidence="1">Multi-pass membrane protein</topology>
    </subcellularLocation>
</comment>
<feature type="transmembrane region" description="Helical" evidence="7">
    <location>
        <begin position="233"/>
        <end position="249"/>
    </location>
</feature>
<feature type="transmembrane region" description="Helical" evidence="7">
    <location>
        <begin position="202"/>
        <end position="221"/>
    </location>
</feature>
<evidence type="ECO:0000256" key="3">
    <source>
        <dbReference type="ARBA" id="ARBA00022475"/>
    </source>
</evidence>
<dbReference type="InterPro" id="IPR011701">
    <property type="entry name" value="MFS"/>
</dbReference>
<evidence type="ECO:0000259" key="8">
    <source>
        <dbReference type="PROSITE" id="PS50850"/>
    </source>
</evidence>
<dbReference type="RefSeq" id="WP_116279476.1">
    <property type="nucleotide sequence ID" value="NZ_NFZX01000063.1"/>
</dbReference>
<comment type="caution">
    <text evidence="9">The sequence shown here is derived from an EMBL/GenBank/DDBJ whole genome shotgun (WGS) entry which is preliminary data.</text>
</comment>
<keyword evidence="3" id="KW-1003">Cell membrane</keyword>
<dbReference type="GO" id="GO:0022857">
    <property type="term" value="F:transmembrane transporter activity"/>
    <property type="evidence" value="ECO:0007669"/>
    <property type="project" value="InterPro"/>
</dbReference>
<feature type="transmembrane region" description="Helical" evidence="7">
    <location>
        <begin position="306"/>
        <end position="323"/>
    </location>
</feature>
<keyword evidence="2" id="KW-0813">Transport</keyword>
<feature type="transmembrane region" description="Helical" evidence="7">
    <location>
        <begin position="269"/>
        <end position="294"/>
    </location>
</feature>
<dbReference type="Gene3D" id="1.20.1250.20">
    <property type="entry name" value="MFS general substrate transporter like domains"/>
    <property type="match status" value="1"/>
</dbReference>
<dbReference type="EMBL" id="NFZX01000063">
    <property type="protein sequence ID" value="RFA32466.1"/>
    <property type="molecule type" value="Genomic_DNA"/>
</dbReference>
<dbReference type="InterPro" id="IPR020846">
    <property type="entry name" value="MFS_dom"/>
</dbReference>
<feature type="transmembrane region" description="Helical" evidence="7">
    <location>
        <begin position="82"/>
        <end position="106"/>
    </location>
</feature>
<dbReference type="AlphaFoldDB" id="A0A3E0WKG6"/>
<keyword evidence="4 7" id="KW-0812">Transmembrane</keyword>
<feature type="domain" description="Major facilitator superfamily (MFS) profile" evidence="8">
    <location>
        <begin position="17"/>
        <end position="466"/>
    </location>
</feature>
<proteinExistence type="predicted"/>
<accession>A0A3E0WKG6</accession>
<evidence type="ECO:0000313" key="10">
    <source>
        <dbReference type="Proteomes" id="UP000256488"/>
    </source>
</evidence>
<dbReference type="SUPFAM" id="SSF103473">
    <property type="entry name" value="MFS general substrate transporter"/>
    <property type="match status" value="1"/>
</dbReference>
<reference evidence="9 10" key="1">
    <citation type="submission" date="2017-05" db="EMBL/GenBank/DDBJ databases">
        <title>Virgibacillus sp. AK90 isolated from a saltern of Kakinada, India.</title>
        <authorList>
            <person name="Gupta V."/>
            <person name="Sidhu C."/>
            <person name="Korpole S."/>
            <person name="Pinnaka A.K."/>
        </authorList>
    </citation>
    <scope>NUCLEOTIDE SEQUENCE [LARGE SCALE GENOMIC DNA]</scope>
    <source>
        <strain evidence="9 10">AK90</strain>
    </source>
</reference>
<feature type="transmembrane region" description="Helical" evidence="7">
    <location>
        <begin position="12"/>
        <end position="35"/>
    </location>
</feature>
<evidence type="ECO:0000256" key="6">
    <source>
        <dbReference type="ARBA" id="ARBA00023136"/>
    </source>
</evidence>
<dbReference type="Proteomes" id="UP000256488">
    <property type="component" value="Unassembled WGS sequence"/>
</dbReference>
<evidence type="ECO:0000313" key="9">
    <source>
        <dbReference type="EMBL" id="RFA32466.1"/>
    </source>
</evidence>
<dbReference type="PROSITE" id="PS50850">
    <property type="entry name" value="MFS"/>
    <property type="match status" value="1"/>
</dbReference>
<gene>
    <name evidence="9" type="ORF">CAI16_17885</name>
</gene>
<evidence type="ECO:0000256" key="5">
    <source>
        <dbReference type="ARBA" id="ARBA00022989"/>
    </source>
</evidence>
<feature type="transmembrane region" description="Helical" evidence="7">
    <location>
        <begin position="55"/>
        <end position="75"/>
    </location>
</feature>
<dbReference type="PANTHER" id="PTHR42718">
    <property type="entry name" value="MAJOR FACILITATOR SUPERFAMILY MULTIDRUG TRANSPORTER MFSC"/>
    <property type="match status" value="1"/>
</dbReference>
<feature type="transmembrane region" description="Helical" evidence="7">
    <location>
        <begin position="140"/>
        <end position="159"/>
    </location>
</feature>
<dbReference type="CDD" id="cd17503">
    <property type="entry name" value="MFS_LmrB_MDR_like"/>
    <property type="match status" value="1"/>
</dbReference>
<dbReference type="Gene3D" id="1.20.1720.10">
    <property type="entry name" value="Multidrug resistance protein D"/>
    <property type="match status" value="1"/>
</dbReference>
<sequence>MGRQSVKEVENMNKLPIVIVLITGAFLAILNQTLLTTAIPPIMQDLHLTENTAQWVTTIFMLVNGIMIPITAFLIETFTTRQLFITAMGTFSVGTFICAISPSFFLLMTGRVIQAAGAGVMMPLMMTIFLFMFPIEKRGTAMGMVGLVIGFAPALGPSISGWLVEHFDWRSIFYVVLPLAIMNVIIAYFVMKNITKRTYPKVDILSIVYSTLGFGGILYGFSSAGNSGWTDQSVLVSLAIGVITLALFITRQFKLREPILEFRVFKNKIFTITMIIGMIGFIGLISAETILPIYMQNMAGFTPFESGLMILPGALLMGIMSPINGRIFDRFGARYLVIIGLFLLTITSLLYTNLSVDTSFTYLTIVFAVRMFGISMIMMPSTTAGLNQLSYRLIPHGSAMTNTMRQVAASIGTALLITIMTVTALSTGKEVTVTGQIHGVNMAFYVATAISFLGLILAFFVKDKTSKKIKEKVLEQQEA</sequence>
<feature type="transmembrane region" description="Helical" evidence="7">
    <location>
        <begin position="112"/>
        <end position="133"/>
    </location>
</feature>
<keyword evidence="5 7" id="KW-1133">Transmembrane helix</keyword>
<dbReference type="Pfam" id="PF07690">
    <property type="entry name" value="MFS_1"/>
    <property type="match status" value="1"/>
</dbReference>
<name>A0A3E0WKG6_9BACI</name>
<evidence type="ECO:0000256" key="1">
    <source>
        <dbReference type="ARBA" id="ARBA00004651"/>
    </source>
</evidence>
<dbReference type="InterPro" id="IPR004638">
    <property type="entry name" value="EmrB-like"/>
</dbReference>
<feature type="transmembrane region" description="Helical" evidence="7">
    <location>
        <begin position="360"/>
        <end position="386"/>
    </location>
</feature>
<evidence type="ECO:0000256" key="2">
    <source>
        <dbReference type="ARBA" id="ARBA00022448"/>
    </source>
</evidence>
<protein>
    <submittedName>
        <fullName evidence="9">MFS transporter</fullName>
    </submittedName>
</protein>
<dbReference type="GO" id="GO:0005886">
    <property type="term" value="C:plasma membrane"/>
    <property type="evidence" value="ECO:0007669"/>
    <property type="project" value="UniProtKB-SubCell"/>
</dbReference>
<feature type="transmembrane region" description="Helical" evidence="7">
    <location>
        <begin position="407"/>
        <end position="427"/>
    </location>
</feature>
<keyword evidence="6 7" id="KW-0472">Membrane</keyword>
<evidence type="ECO:0000256" key="4">
    <source>
        <dbReference type="ARBA" id="ARBA00022692"/>
    </source>
</evidence>
<feature type="transmembrane region" description="Helical" evidence="7">
    <location>
        <begin position="442"/>
        <end position="461"/>
    </location>
</feature>
<dbReference type="PRINTS" id="PR01036">
    <property type="entry name" value="TCRTETB"/>
</dbReference>
<organism evidence="9 10">
    <name type="scientific">Virgibacillus dokdonensis</name>
    <dbReference type="NCBI Taxonomy" id="302167"/>
    <lineage>
        <taxon>Bacteria</taxon>
        <taxon>Bacillati</taxon>
        <taxon>Bacillota</taxon>
        <taxon>Bacilli</taxon>
        <taxon>Bacillales</taxon>
        <taxon>Bacillaceae</taxon>
        <taxon>Virgibacillus</taxon>
    </lineage>
</organism>
<feature type="transmembrane region" description="Helical" evidence="7">
    <location>
        <begin position="171"/>
        <end position="190"/>
    </location>
</feature>